<dbReference type="Proteomes" id="UP000602124">
    <property type="component" value="Unassembled WGS sequence"/>
</dbReference>
<evidence type="ECO:0000313" key="2">
    <source>
        <dbReference type="Proteomes" id="UP000602124"/>
    </source>
</evidence>
<dbReference type="EMBL" id="JAEKMH010000002">
    <property type="protein sequence ID" value="MBJ3784953.1"/>
    <property type="molecule type" value="Genomic_DNA"/>
</dbReference>
<protein>
    <recommendedName>
        <fullName evidence="3">DUF4375 domain-containing protein</fullName>
    </recommendedName>
</protein>
<sequence length="153" mass="17185">MFGFEDKRPAAVEQAGLYIGSMFFGFEEKLGGPLPRQVFTDPYVVGFLEVLTTHAVAVVYMSGMPDQDTVVDIMAEALDRAWPGAGSAARMRLVEASNSVSPFHAEYRRGRHDGSEHVRRLLTTYENMGDERHKAFRDHVAQTHLRLDDRTAK</sequence>
<evidence type="ECO:0000313" key="1">
    <source>
        <dbReference type="EMBL" id="MBJ3784953.1"/>
    </source>
</evidence>
<gene>
    <name evidence="1" type="ORF">JEQ47_09500</name>
</gene>
<comment type="caution">
    <text evidence="1">The sequence shown here is derived from an EMBL/GenBank/DDBJ whole genome shotgun (WGS) entry which is preliminary data.</text>
</comment>
<organism evidence="1 2">
    <name type="scientific">Devosia sediminis</name>
    <dbReference type="NCBI Taxonomy" id="2798801"/>
    <lineage>
        <taxon>Bacteria</taxon>
        <taxon>Pseudomonadati</taxon>
        <taxon>Pseudomonadota</taxon>
        <taxon>Alphaproteobacteria</taxon>
        <taxon>Hyphomicrobiales</taxon>
        <taxon>Devosiaceae</taxon>
        <taxon>Devosia</taxon>
    </lineage>
</organism>
<proteinExistence type="predicted"/>
<dbReference type="RefSeq" id="WP_198876165.1">
    <property type="nucleotide sequence ID" value="NZ_JAEKMH010000002.1"/>
</dbReference>
<evidence type="ECO:0008006" key="3">
    <source>
        <dbReference type="Google" id="ProtNLM"/>
    </source>
</evidence>
<dbReference type="AlphaFoldDB" id="A0A934MKB1"/>
<reference evidence="1" key="1">
    <citation type="submission" date="2020-12" db="EMBL/GenBank/DDBJ databases">
        <title>Devosia sp. MSA67 isolated from Mo River.</title>
        <authorList>
            <person name="Ma F."/>
            <person name="Zi Z."/>
        </authorList>
    </citation>
    <scope>NUCLEOTIDE SEQUENCE</scope>
    <source>
        <strain evidence="1">MSA67</strain>
    </source>
</reference>
<name>A0A934MKB1_9HYPH</name>
<keyword evidence="2" id="KW-1185">Reference proteome</keyword>
<accession>A0A934MKB1</accession>